<dbReference type="AlphaFoldDB" id="R7ZQK9"/>
<evidence type="ECO:0000313" key="2">
    <source>
        <dbReference type="Proteomes" id="UP000013909"/>
    </source>
</evidence>
<keyword evidence="2" id="KW-1185">Reference proteome</keyword>
<sequence>MTSVTFNNQSANVSQFSVKFEANKSFSFTTEGLTGFPQSGTWALNVNETVIILNGTIELPIETLTSTRFGFKYSYKNHKEGNVDVRFSMDL</sequence>
<dbReference type="EMBL" id="AQHR01000088">
    <property type="protein sequence ID" value="EON76338.1"/>
    <property type="molecule type" value="Genomic_DNA"/>
</dbReference>
<protein>
    <submittedName>
        <fullName evidence="1">Uncharacterized protein</fullName>
    </submittedName>
</protein>
<organism evidence="1 2">
    <name type="scientific">Lunatimonas lonarensis</name>
    <dbReference type="NCBI Taxonomy" id="1232681"/>
    <lineage>
        <taxon>Bacteria</taxon>
        <taxon>Pseudomonadati</taxon>
        <taxon>Bacteroidota</taxon>
        <taxon>Cytophagia</taxon>
        <taxon>Cytophagales</taxon>
        <taxon>Cyclobacteriaceae</taxon>
    </lineage>
</organism>
<reference evidence="1 2" key="1">
    <citation type="submission" date="2013-02" db="EMBL/GenBank/DDBJ databases">
        <title>A novel strain isolated from Lonar lake, Maharashtra, India.</title>
        <authorList>
            <person name="Singh A."/>
        </authorList>
    </citation>
    <scope>NUCLEOTIDE SEQUENCE [LARGE SCALE GENOMIC DNA]</scope>
    <source>
        <strain evidence="1 2">AK24</strain>
    </source>
</reference>
<evidence type="ECO:0000313" key="1">
    <source>
        <dbReference type="EMBL" id="EON76338.1"/>
    </source>
</evidence>
<dbReference type="Proteomes" id="UP000013909">
    <property type="component" value="Unassembled WGS sequence"/>
</dbReference>
<accession>R7ZQK9</accession>
<comment type="caution">
    <text evidence="1">The sequence shown here is derived from an EMBL/GenBank/DDBJ whole genome shotgun (WGS) entry which is preliminary data.</text>
</comment>
<name>R7ZQK9_9BACT</name>
<proteinExistence type="predicted"/>
<gene>
    <name evidence="1" type="ORF">ADIS_3466</name>
</gene>